<dbReference type="EMBL" id="KB446569">
    <property type="protein sequence ID" value="EME77121.1"/>
    <property type="molecule type" value="Genomic_DNA"/>
</dbReference>
<protein>
    <submittedName>
        <fullName evidence="1">Uncharacterized protein</fullName>
    </submittedName>
</protein>
<dbReference type="RefSeq" id="XP_007932335.1">
    <property type="nucleotide sequence ID" value="XM_007934144.1"/>
</dbReference>
<proteinExistence type="predicted"/>
<organism evidence="1 2">
    <name type="scientific">Pseudocercospora fijiensis (strain CIRAD86)</name>
    <name type="common">Black leaf streak disease fungus</name>
    <name type="synonym">Mycosphaerella fijiensis</name>
    <dbReference type="NCBI Taxonomy" id="383855"/>
    <lineage>
        <taxon>Eukaryota</taxon>
        <taxon>Fungi</taxon>
        <taxon>Dikarya</taxon>
        <taxon>Ascomycota</taxon>
        <taxon>Pezizomycotina</taxon>
        <taxon>Dothideomycetes</taxon>
        <taxon>Dothideomycetidae</taxon>
        <taxon>Mycosphaerellales</taxon>
        <taxon>Mycosphaerellaceae</taxon>
        <taxon>Pseudocercospora</taxon>
    </lineage>
</organism>
<dbReference type="KEGG" id="pfj:MYCFIDRAFT_180277"/>
<dbReference type="VEuPathDB" id="FungiDB:MYCFIDRAFT_180277"/>
<name>M2ZYC8_PSEFD</name>
<dbReference type="AlphaFoldDB" id="M2ZYC8"/>
<evidence type="ECO:0000313" key="1">
    <source>
        <dbReference type="EMBL" id="EME77121.1"/>
    </source>
</evidence>
<sequence>MHRKWTTITERQEKRLIIMTMPLCLLGLPLRSMKSSSSVEIIKQHNYQSSRITSIKQDQQGHTHQSGRITTIEQDHNLQALIIMKLVSNDPTKIDPETPAAARHDRGITNLANRRCHDTVSSPAALGGFPIDNLKRLLLTLYTCVCRPPLYEACTNLAHTTLPDWIEGKVYKALQIFMLPAQCSLCRESIPAARLECSIRKNVQQILPRPVIKRSRLAISMTPKNCRIGPNASSHITLHLMRVRGPVPTHKGERWTQKFQLASPFARLGKYHPETFHPPSRPSRLWSARRARGVGVNYVKDEKMALEVLLVEMVGDRKASELCAYIIDRCHEILTTLVVHECRVSNSPFLAQERSAVFRQQGNLYGHGRCSLLSKAHACTHTANPAVMGDVFRRRLHTCIGPRNLPVGESRAMNLSVHRPLDSSNASQLGSVVDSPPLITSRKKITAFRSQDHRWLPCKLGTCGLTALWMTFSIQHIGISFLLWWPSHGDLRTEHDFHTGKATKKSRPGNLLFSATHSGLLANICQIVHQLLYCQGLAVLIANACLCESIIWAPIRGLSHEDDSHAYFVARCSHPCPRIRVLTWLVLMNQYRAIPGLESLPRKTFPFDGNSQTIAVCSQLFPIRCEALKLWNCKRQNDDSIAVFSVIPSNRGGFEAQFVLISLYFRSKSN</sequence>
<dbReference type="Proteomes" id="UP000016932">
    <property type="component" value="Unassembled WGS sequence"/>
</dbReference>
<reference evidence="1 2" key="1">
    <citation type="journal article" date="2012" name="PLoS Pathog.">
        <title>Diverse lifestyles and strategies of plant pathogenesis encoded in the genomes of eighteen Dothideomycetes fungi.</title>
        <authorList>
            <person name="Ohm R.A."/>
            <person name="Feau N."/>
            <person name="Henrissat B."/>
            <person name="Schoch C.L."/>
            <person name="Horwitz B.A."/>
            <person name="Barry K.W."/>
            <person name="Condon B.J."/>
            <person name="Copeland A.C."/>
            <person name="Dhillon B."/>
            <person name="Glaser F."/>
            <person name="Hesse C.N."/>
            <person name="Kosti I."/>
            <person name="LaButti K."/>
            <person name="Lindquist E.A."/>
            <person name="Lucas S."/>
            <person name="Salamov A.A."/>
            <person name="Bradshaw R.E."/>
            <person name="Ciuffetti L."/>
            <person name="Hamelin R.C."/>
            <person name="Kema G.H.J."/>
            <person name="Lawrence C."/>
            <person name="Scott J.A."/>
            <person name="Spatafora J.W."/>
            <person name="Turgeon B.G."/>
            <person name="de Wit P.J.G.M."/>
            <person name="Zhong S."/>
            <person name="Goodwin S.B."/>
            <person name="Grigoriev I.V."/>
        </authorList>
    </citation>
    <scope>NUCLEOTIDE SEQUENCE [LARGE SCALE GENOMIC DNA]</scope>
    <source>
        <strain evidence="1 2">CIRAD86</strain>
    </source>
</reference>
<keyword evidence="2" id="KW-1185">Reference proteome</keyword>
<dbReference type="GeneID" id="19334357"/>
<dbReference type="HOGENOM" id="CLU_409992_0_0_1"/>
<gene>
    <name evidence="1" type="ORF">MYCFIDRAFT_180277</name>
</gene>
<accession>M2ZYC8</accession>
<evidence type="ECO:0000313" key="2">
    <source>
        <dbReference type="Proteomes" id="UP000016932"/>
    </source>
</evidence>